<protein>
    <submittedName>
        <fullName evidence="1">Acylneuraminate cytidylyltransferase family protein</fullName>
        <ecNumber evidence="1">2.7.7.-</ecNumber>
    </submittedName>
</protein>
<gene>
    <name evidence="1" type="ORF">QNH24_03865</name>
</gene>
<dbReference type="RefSeq" id="WP_283870836.1">
    <property type="nucleotide sequence ID" value="NZ_CP126101.1"/>
</dbReference>
<keyword evidence="1" id="KW-0548">Nucleotidyltransferase</keyword>
<dbReference type="AlphaFoldDB" id="A0AAX3X0D9"/>
<reference evidence="1" key="1">
    <citation type="submission" date="2023-05" db="EMBL/GenBank/DDBJ databases">
        <title>Comparative genomics of Bacillaceae isolates and their secondary metabolite potential.</title>
        <authorList>
            <person name="Song L."/>
            <person name="Nielsen L.J."/>
            <person name="Mohite O."/>
            <person name="Xu X."/>
            <person name="Weber T."/>
            <person name="Kovacs A.T."/>
        </authorList>
    </citation>
    <scope>NUCLEOTIDE SEQUENCE</scope>
    <source>
        <strain evidence="1">LY1</strain>
    </source>
</reference>
<evidence type="ECO:0000313" key="1">
    <source>
        <dbReference type="EMBL" id="WHY52384.1"/>
    </source>
</evidence>
<dbReference type="Proteomes" id="UP001178322">
    <property type="component" value="Chromosome"/>
</dbReference>
<keyword evidence="1" id="KW-0808">Transferase</keyword>
<dbReference type="PANTHER" id="PTHR21485">
    <property type="entry name" value="HAD SUPERFAMILY MEMBERS CMAS AND KDSC"/>
    <property type="match status" value="1"/>
</dbReference>
<dbReference type="Gene3D" id="3.90.550.10">
    <property type="entry name" value="Spore Coat Polysaccharide Biosynthesis Protein SpsA, Chain A"/>
    <property type="match status" value="1"/>
</dbReference>
<dbReference type="Pfam" id="PF02348">
    <property type="entry name" value="CTP_transf_3"/>
    <property type="match status" value="1"/>
</dbReference>
<dbReference type="EMBL" id="CP126101">
    <property type="protein sequence ID" value="WHY52384.1"/>
    <property type="molecule type" value="Genomic_DNA"/>
</dbReference>
<dbReference type="PANTHER" id="PTHR21485:SF6">
    <property type="entry name" value="N-ACYLNEURAMINATE CYTIDYLYLTRANSFERASE-RELATED"/>
    <property type="match status" value="1"/>
</dbReference>
<evidence type="ECO:0000313" key="2">
    <source>
        <dbReference type="Proteomes" id="UP001178322"/>
    </source>
</evidence>
<organism evidence="1 2">
    <name type="scientific">Lysinibacillus pakistanensis</name>
    <dbReference type="NCBI Taxonomy" id="759811"/>
    <lineage>
        <taxon>Bacteria</taxon>
        <taxon>Bacillati</taxon>
        <taxon>Bacillota</taxon>
        <taxon>Bacilli</taxon>
        <taxon>Bacillales</taxon>
        <taxon>Bacillaceae</taxon>
        <taxon>Lysinibacillus</taxon>
    </lineage>
</organism>
<accession>A0AAX3X0D9</accession>
<dbReference type="InterPro" id="IPR050793">
    <property type="entry name" value="CMP-NeuNAc_synthase"/>
</dbReference>
<name>A0AAX3X0D9_9BACI</name>
<dbReference type="SUPFAM" id="SSF53448">
    <property type="entry name" value="Nucleotide-diphospho-sugar transferases"/>
    <property type="match status" value="1"/>
</dbReference>
<dbReference type="GO" id="GO:0008781">
    <property type="term" value="F:N-acylneuraminate cytidylyltransferase activity"/>
    <property type="evidence" value="ECO:0007669"/>
    <property type="project" value="TreeGrafter"/>
</dbReference>
<sequence length="214" mass="24583">MKIVAFVPIKLNNQRLSGKNIKSFQDGKPLIQYILTTLNQLSYEIDIYVYCSDEIIKHYLVGKTQYLKRSSELDKDGTKINEVIESFVSDVNADIYLMAHATSPFITKKSIEKGLKAVLDEGKDSAFAVKALQDFMWKDGKPHNYSLDAIPRTQDLEKVFIETSGFYIFKKEVFINHYRRIGINPQLIEVSEIEAIDIDTKEDFTLAEAILNFR</sequence>
<dbReference type="InterPro" id="IPR003329">
    <property type="entry name" value="Cytidylyl_trans"/>
</dbReference>
<dbReference type="EC" id="2.7.7.-" evidence="1"/>
<proteinExistence type="predicted"/>
<dbReference type="InterPro" id="IPR029044">
    <property type="entry name" value="Nucleotide-diphossugar_trans"/>
</dbReference>
<dbReference type="CDD" id="cd02513">
    <property type="entry name" value="CMP-NeuAc_Synthase"/>
    <property type="match status" value="1"/>
</dbReference>